<accession>A0ABD1EPQ1</accession>
<organism evidence="6 7">
    <name type="scientific">Hypothenemus hampei</name>
    <name type="common">Coffee berry borer</name>
    <dbReference type="NCBI Taxonomy" id="57062"/>
    <lineage>
        <taxon>Eukaryota</taxon>
        <taxon>Metazoa</taxon>
        <taxon>Ecdysozoa</taxon>
        <taxon>Arthropoda</taxon>
        <taxon>Hexapoda</taxon>
        <taxon>Insecta</taxon>
        <taxon>Pterygota</taxon>
        <taxon>Neoptera</taxon>
        <taxon>Endopterygota</taxon>
        <taxon>Coleoptera</taxon>
        <taxon>Polyphaga</taxon>
        <taxon>Cucujiformia</taxon>
        <taxon>Curculionidae</taxon>
        <taxon>Scolytinae</taxon>
        <taxon>Hypothenemus</taxon>
    </lineage>
</organism>
<feature type="transmembrane region" description="Helical" evidence="5">
    <location>
        <begin position="82"/>
        <end position="109"/>
    </location>
</feature>
<keyword evidence="7" id="KW-1185">Reference proteome</keyword>
<keyword evidence="3 5" id="KW-1133">Transmembrane helix</keyword>
<evidence type="ECO:0008006" key="8">
    <source>
        <dbReference type="Google" id="ProtNLM"/>
    </source>
</evidence>
<feature type="transmembrane region" description="Helical" evidence="5">
    <location>
        <begin position="38"/>
        <end position="62"/>
    </location>
</feature>
<evidence type="ECO:0000313" key="6">
    <source>
        <dbReference type="EMBL" id="KAL1500745.1"/>
    </source>
</evidence>
<dbReference type="Gene3D" id="1.10.1450.10">
    <property type="entry name" value="Tetraspanin"/>
    <property type="match status" value="1"/>
</dbReference>
<dbReference type="EMBL" id="JBDJPC010000005">
    <property type="protein sequence ID" value="KAL1500745.1"/>
    <property type="molecule type" value="Genomic_DNA"/>
</dbReference>
<evidence type="ECO:0000256" key="2">
    <source>
        <dbReference type="ARBA" id="ARBA00022692"/>
    </source>
</evidence>
<feature type="transmembrane region" description="Helical" evidence="5">
    <location>
        <begin position="121"/>
        <end position="143"/>
    </location>
</feature>
<dbReference type="AlphaFoldDB" id="A0ABD1EPQ1"/>
<evidence type="ECO:0000256" key="1">
    <source>
        <dbReference type="ARBA" id="ARBA00004141"/>
    </source>
</evidence>
<dbReference type="Proteomes" id="UP001566132">
    <property type="component" value="Unassembled WGS sequence"/>
</dbReference>
<name>A0ABD1EPQ1_HYPHA</name>
<dbReference type="InterPro" id="IPR008952">
    <property type="entry name" value="Tetraspanin_EC2_sf"/>
</dbReference>
<dbReference type="Pfam" id="PF00335">
    <property type="entry name" value="Tetraspanin"/>
    <property type="match status" value="1"/>
</dbReference>
<comment type="caution">
    <text evidence="6">The sequence shown here is derived from an EMBL/GenBank/DDBJ whole genome shotgun (WGS) entry which is preliminary data.</text>
</comment>
<comment type="subcellular location">
    <subcellularLocation>
        <location evidence="1">Membrane</location>
        <topology evidence="1">Multi-pass membrane protein</topology>
    </subcellularLocation>
</comment>
<dbReference type="PRINTS" id="PR00218">
    <property type="entry name" value="PERIPHERNRDS"/>
</dbReference>
<keyword evidence="2 5" id="KW-0812">Transmembrane</keyword>
<dbReference type="InterPro" id="IPR000830">
    <property type="entry name" value="Peripherin/rom-1"/>
</dbReference>
<dbReference type="InterPro" id="IPR018499">
    <property type="entry name" value="Tetraspanin/Peripherin"/>
</dbReference>
<gene>
    <name evidence="6" type="ORF">ABEB36_006190</name>
</gene>
<evidence type="ECO:0000256" key="4">
    <source>
        <dbReference type="ARBA" id="ARBA00023136"/>
    </source>
</evidence>
<dbReference type="SUPFAM" id="SSF48652">
    <property type="entry name" value="Tetraspanin"/>
    <property type="match status" value="1"/>
</dbReference>
<evidence type="ECO:0000313" key="7">
    <source>
        <dbReference type="Proteomes" id="UP001566132"/>
    </source>
</evidence>
<sequence>MTAYKYKKLLNPANTRPSDVTVKCGKPIVQVTFQCIKLCVVLVVLLFLLLTLLSVNLLVQSIRIRFHFGTFINMVSKGDGHILPSLLAIPVWLFFCLDILLVLFIYKLFSKKKSPRVNRILFLLIMVAVAMILVTLSVIIAVLCHMYGSNNRIKDGIFKAMEQYSFNTHFKRQIDRMQIELQCCGSHGYYDWFNVTWLDQAISTNHSVTPNGKTPFSCCTIKTHFPCIHFDIESLGLNYYYTPEFNMSISPIGCHQRMVEKKREIGEGIVVGLFLNIFLQGNYRLIATSLDE</sequence>
<dbReference type="GO" id="GO:0016020">
    <property type="term" value="C:membrane"/>
    <property type="evidence" value="ECO:0007669"/>
    <property type="project" value="UniProtKB-SubCell"/>
</dbReference>
<reference evidence="6 7" key="1">
    <citation type="submission" date="2024-05" db="EMBL/GenBank/DDBJ databases">
        <title>Genetic variation in Jamaican populations of the coffee berry borer (Hypothenemus hampei).</title>
        <authorList>
            <person name="Errbii M."/>
            <person name="Myrie A."/>
        </authorList>
    </citation>
    <scope>NUCLEOTIDE SEQUENCE [LARGE SCALE GENOMIC DNA]</scope>
    <source>
        <strain evidence="6">JA-Hopewell-2020-01-JO</strain>
        <tissue evidence="6">Whole body</tissue>
    </source>
</reference>
<protein>
    <recommendedName>
        <fullName evidence="8">Tetraspanin</fullName>
    </recommendedName>
</protein>
<evidence type="ECO:0000256" key="5">
    <source>
        <dbReference type="SAM" id="Phobius"/>
    </source>
</evidence>
<evidence type="ECO:0000256" key="3">
    <source>
        <dbReference type="ARBA" id="ARBA00022989"/>
    </source>
</evidence>
<keyword evidence="4 5" id="KW-0472">Membrane</keyword>
<proteinExistence type="predicted"/>